<accession>A0A1E3P6J6</accession>
<dbReference type="Pfam" id="PF02894">
    <property type="entry name" value="GFO_IDH_MocA_C"/>
    <property type="match status" value="1"/>
</dbReference>
<evidence type="ECO:0000259" key="1">
    <source>
        <dbReference type="Pfam" id="PF01408"/>
    </source>
</evidence>
<dbReference type="GeneID" id="30203473"/>
<dbReference type="Gene3D" id="3.40.50.720">
    <property type="entry name" value="NAD(P)-binding Rossmann-like Domain"/>
    <property type="match status" value="1"/>
</dbReference>
<protein>
    <recommendedName>
        <fullName evidence="5">Gfo/Idh/MocA-like oxidoreductase N-terminal domain-containing protein</fullName>
    </recommendedName>
</protein>
<name>A0A1E3P6J6_WICAA</name>
<dbReference type="GO" id="GO:0000166">
    <property type="term" value="F:nucleotide binding"/>
    <property type="evidence" value="ECO:0007669"/>
    <property type="project" value="InterPro"/>
</dbReference>
<dbReference type="Proteomes" id="UP000094112">
    <property type="component" value="Unassembled WGS sequence"/>
</dbReference>
<sequence length="382" mass="42345">MSQLKLIVCGLGLIGPRHAEQIAQNKETELIAFIDPSPKAQLIADQFNVPLYSSLTELLNAGLRPDAAYVCTPNALHVSVALELANESIHILVEKPISTKVEDAIALKDCVESKGVKLLVGHHRRFNPYILATKKHLSKLGAIIAVDGVWTLKKNDTYFKQVYWRNVKSLGGGPILINLVHDLDLLQYLMGPIKRVYAEKLSQHRDIVESDDPVDEGAVLTLSFKSGAKGTFIVSDNVISPFNFEMGTGENPLIPKVEDPTDGVFYRIFGTKGTLTVPDFHYYHQNDLKPGLEKGWWEPLHKTVLEKDISGIPFALQLDHFVKYVRGEEDAKCTITDGISALLVIEAIMESLESGAPRNVKSVSSFTSFLKNKDEDPIKSFL</sequence>
<feature type="domain" description="Gfo/Idh/MocA-like oxidoreductase N-terminal" evidence="1">
    <location>
        <begin position="5"/>
        <end position="122"/>
    </location>
</feature>
<dbReference type="InterPro" id="IPR004104">
    <property type="entry name" value="Gfo/Idh/MocA-like_OxRdtase_C"/>
</dbReference>
<gene>
    <name evidence="3" type="ORF">WICANDRAFT_90300</name>
</gene>
<reference evidence="3 4" key="1">
    <citation type="journal article" date="2016" name="Proc. Natl. Acad. Sci. U.S.A.">
        <title>Comparative genomics of biotechnologically important yeasts.</title>
        <authorList>
            <person name="Riley R."/>
            <person name="Haridas S."/>
            <person name="Wolfe K.H."/>
            <person name="Lopes M.R."/>
            <person name="Hittinger C.T."/>
            <person name="Goeker M."/>
            <person name="Salamov A.A."/>
            <person name="Wisecaver J.H."/>
            <person name="Long T.M."/>
            <person name="Calvey C.H."/>
            <person name="Aerts A.L."/>
            <person name="Barry K.W."/>
            <person name="Choi C."/>
            <person name="Clum A."/>
            <person name="Coughlan A.Y."/>
            <person name="Deshpande S."/>
            <person name="Douglass A.P."/>
            <person name="Hanson S.J."/>
            <person name="Klenk H.-P."/>
            <person name="LaButti K.M."/>
            <person name="Lapidus A."/>
            <person name="Lindquist E.A."/>
            <person name="Lipzen A.M."/>
            <person name="Meier-Kolthoff J.P."/>
            <person name="Ohm R.A."/>
            <person name="Otillar R.P."/>
            <person name="Pangilinan J.L."/>
            <person name="Peng Y."/>
            <person name="Rokas A."/>
            <person name="Rosa C.A."/>
            <person name="Scheuner C."/>
            <person name="Sibirny A.A."/>
            <person name="Slot J.C."/>
            <person name="Stielow J.B."/>
            <person name="Sun H."/>
            <person name="Kurtzman C.P."/>
            <person name="Blackwell M."/>
            <person name="Grigoriev I.V."/>
            <person name="Jeffries T.W."/>
        </authorList>
    </citation>
    <scope>NUCLEOTIDE SEQUENCE [LARGE SCALE GENOMIC DNA]</scope>
    <source>
        <strain evidence="4">ATCC 58044 / CBS 1984 / NCYC 433 / NRRL Y-366-8</strain>
    </source>
</reference>
<evidence type="ECO:0008006" key="5">
    <source>
        <dbReference type="Google" id="ProtNLM"/>
    </source>
</evidence>
<evidence type="ECO:0000259" key="2">
    <source>
        <dbReference type="Pfam" id="PF02894"/>
    </source>
</evidence>
<dbReference type="RefSeq" id="XP_019040263.1">
    <property type="nucleotide sequence ID" value="XM_019186227.1"/>
</dbReference>
<dbReference type="Gene3D" id="3.30.360.10">
    <property type="entry name" value="Dihydrodipicolinate Reductase, domain 2"/>
    <property type="match status" value="1"/>
</dbReference>
<keyword evidence="4" id="KW-1185">Reference proteome</keyword>
<organism evidence="3 4">
    <name type="scientific">Wickerhamomyces anomalus (strain ATCC 58044 / CBS 1984 / NCYC 433 / NRRL Y-366-8)</name>
    <name type="common">Yeast</name>
    <name type="synonym">Hansenula anomala</name>
    <dbReference type="NCBI Taxonomy" id="683960"/>
    <lineage>
        <taxon>Eukaryota</taxon>
        <taxon>Fungi</taxon>
        <taxon>Dikarya</taxon>
        <taxon>Ascomycota</taxon>
        <taxon>Saccharomycotina</taxon>
        <taxon>Saccharomycetes</taxon>
        <taxon>Phaffomycetales</taxon>
        <taxon>Wickerhamomycetaceae</taxon>
        <taxon>Wickerhamomyces</taxon>
    </lineage>
</organism>
<dbReference type="InterPro" id="IPR036291">
    <property type="entry name" value="NAD(P)-bd_dom_sf"/>
</dbReference>
<dbReference type="PANTHER" id="PTHR43377">
    <property type="entry name" value="BILIVERDIN REDUCTASE A"/>
    <property type="match status" value="1"/>
</dbReference>
<evidence type="ECO:0000313" key="4">
    <source>
        <dbReference type="Proteomes" id="UP000094112"/>
    </source>
</evidence>
<dbReference type="OrthoDB" id="3978523at2759"/>
<feature type="domain" description="Gfo/Idh/MocA-like oxidoreductase C-terminal" evidence="2">
    <location>
        <begin position="139"/>
        <end position="357"/>
    </location>
</feature>
<dbReference type="InterPro" id="IPR000683">
    <property type="entry name" value="Gfo/Idh/MocA-like_OxRdtase_N"/>
</dbReference>
<dbReference type="EMBL" id="KV454209">
    <property type="protein sequence ID" value="ODQ61056.1"/>
    <property type="molecule type" value="Genomic_DNA"/>
</dbReference>
<dbReference type="Pfam" id="PF01408">
    <property type="entry name" value="GFO_IDH_MocA"/>
    <property type="match status" value="1"/>
</dbReference>
<proteinExistence type="predicted"/>
<dbReference type="AlphaFoldDB" id="A0A1E3P6J6"/>
<evidence type="ECO:0000313" key="3">
    <source>
        <dbReference type="EMBL" id="ODQ61056.1"/>
    </source>
</evidence>
<dbReference type="SUPFAM" id="SSF55347">
    <property type="entry name" value="Glyceraldehyde-3-phosphate dehydrogenase-like, C-terminal domain"/>
    <property type="match status" value="1"/>
</dbReference>
<dbReference type="SUPFAM" id="SSF51735">
    <property type="entry name" value="NAD(P)-binding Rossmann-fold domains"/>
    <property type="match status" value="1"/>
</dbReference>
<dbReference type="STRING" id="683960.A0A1E3P6J6"/>
<dbReference type="PANTHER" id="PTHR43377:SF1">
    <property type="entry name" value="BILIVERDIN REDUCTASE A"/>
    <property type="match status" value="1"/>
</dbReference>
<dbReference type="InterPro" id="IPR051450">
    <property type="entry name" value="Gfo/Idh/MocA_Oxidoreductases"/>
</dbReference>